<proteinExistence type="predicted"/>
<comment type="caution">
    <text evidence="1">The sequence shown here is derived from an EMBL/GenBank/DDBJ whole genome shotgun (WGS) entry which is preliminary data.</text>
</comment>
<gene>
    <name evidence="1" type="ORF">OE699_12680</name>
</gene>
<dbReference type="EMBL" id="JAOWKW010000010">
    <property type="protein sequence ID" value="MCV2879703.1"/>
    <property type="molecule type" value="Genomic_DNA"/>
</dbReference>
<organism evidence="1 2">
    <name type="scientific">Sedimentimonas flavescens</name>
    <dbReference type="NCBI Taxonomy" id="2851012"/>
    <lineage>
        <taxon>Bacteria</taxon>
        <taxon>Pseudomonadati</taxon>
        <taxon>Pseudomonadota</taxon>
        <taxon>Alphaproteobacteria</taxon>
        <taxon>Rhodobacterales</taxon>
        <taxon>Rhodobacter group</taxon>
        <taxon>Sedimentimonas</taxon>
    </lineage>
</organism>
<evidence type="ECO:0000313" key="1">
    <source>
        <dbReference type="EMBL" id="MCV2879703.1"/>
    </source>
</evidence>
<reference evidence="1 2" key="1">
    <citation type="submission" date="2022-10" db="EMBL/GenBank/DDBJ databases">
        <title>Sinirhodobacter sp. nov., isolated from ocean surface sediments.</title>
        <authorList>
            <person name="He W."/>
            <person name="Wang L."/>
            <person name="Zhang D.-F."/>
        </authorList>
    </citation>
    <scope>NUCLEOTIDE SEQUENCE [LARGE SCALE GENOMIC DNA]</scope>
    <source>
        <strain evidence="1 2">WL0115</strain>
    </source>
</reference>
<dbReference type="RefSeq" id="WP_263848210.1">
    <property type="nucleotide sequence ID" value="NZ_JAOWKW010000010.1"/>
</dbReference>
<accession>A0ABT3A182</accession>
<sequence>MHRPITKGFCVVSRLDTLHDVVNPVPSRVATACTNPQIWLENRALYGDLADETCFAEAFGKWPR</sequence>
<evidence type="ECO:0000313" key="2">
    <source>
        <dbReference type="Proteomes" id="UP001526166"/>
    </source>
</evidence>
<protein>
    <submittedName>
        <fullName evidence="1">Uncharacterized protein</fullName>
    </submittedName>
</protein>
<name>A0ABT3A182_9RHOB</name>
<keyword evidence="2" id="KW-1185">Reference proteome</keyword>
<dbReference type="Proteomes" id="UP001526166">
    <property type="component" value="Unassembled WGS sequence"/>
</dbReference>